<dbReference type="SUPFAM" id="SSF52518">
    <property type="entry name" value="Thiamin diphosphate-binding fold (THDP-binding)"/>
    <property type="match status" value="1"/>
</dbReference>
<gene>
    <name evidence="1" type="primary">PNO</name>
    <name evidence="1" type="ORF">SPIL2461_LOCUS20147</name>
</gene>
<evidence type="ECO:0000313" key="2">
    <source>
        <dbReference type="Proteomes" id="UP000649617"/>
    </source>
</evidence>
<name>A0A812WZD3_SYMPI</name>
<dbReference type="Proteomes" id="UP000649617">
    <property type="component" value="Unassembled WGS sequence"/>
</dbReference>
<accession>A0A812WZD3</accession>
<dbReference type="PANTHER" id="PTHR32154:SF0">
    <property type="entry name" value="PYRUVATE-FLAVODOXIN OXIDOREDUCTASE-RELATED"/>
    <property type="match status" value="1"/>
</dbReference>
<dbReference type="InterPro" id="IPR050722">
    <property type="entry name" value="Pyruvate:ferred/Flavod_OxRd"/>
</dbReference>
<sequence>YDPDSDSSDVDAHRALEVDACAGSSIILAYPPHISQGFPIEESIQCYYIVVDSGYWALYHYNPEAMARGNNPFQLDSKKIKGDLYKFLAKEDHFVAVMRRHPKHAQQLDDKLKYNLAQKNQLLQVLNEEDLEGQFHKLVEGLSDASLTDGCVEQAKTILMQDIMAGGLKARPPEPWTTLNQRMVILVPICGTGKTGLELSS</sequence>
<dbReference type="EMBL" id="CAJNIZ010045107">
    <property type="protein sequence ID" value="CAE7710773.1"/>
    <property type="molecule type" value="Genomic_DNA"/>
</dbReference>
<organism evidence="1 2">
    <name type="scientific">Symbiodinium pilosum</name>
    <name type="common">Dinoflagellate</name>
    <dbReference type="NCBI Taxonomy" id="2952"/>
    <lineage>
        <taxon>Eukaryota</taxon>
        <taxon>Sar</taxon>
        <taxon>Alveolata</taxon>
        <taxon>Dinophyceae</taxon>
        <taxon>Suessiales</taxon>
        <taxon>Symbiodiniaceae</taxon>
        <taxon>Symbiodinium</taxon>
    </lineage>
</organism>
<dbReference type="OrthoDB" id="1688044at2759"/>
<feature type="non-terminal residue" evidence="1">
    <location>
        <position position="201"/>
    </location>
</feature>
<reference evidence="1" key="1">
    <citation type="submission" date="2021-02" db="EMBL/GenBank/DDBJ databases">
        <authorList>
            <person name="Dougan E. K."/>
            <person name="Rhodes N."/>
            <person name="Thang M."/>
            <person name="Chan C."/>
        </authorList>
    </citation>
    <scope>NUCLEOTIDE SEQUENCE</scope>
</reference>
<proteinExistence type="predicted"/>
<evidence type="ECO:0000313" key="1">
    <source>
        <dbReference type="EMBL" id="CAE7710773.1"/>
    </source>
</evidence>
<dbReference type="GO" id="GO:0006979">
    <property type="term" value="P:response to oxidative stress"/>
    <property type="evidence" value="ECO:0007669"/>
    <property type="project" value="TreeGrafter"/>
</dbReference>
<comment type="caution">
    <text evidence="1">The sequence shown here is derived from an EMBL/GenBank/DDBJ whole genome shotgun (WGS) entry which is preliminary data.</text>
</comment>
<dbReference type="Gene3D" id="3.40.50.970">
    <property type="match status" value="1"/>
</dbReference>
<dbReference type="AlphaFoldDB" id="A0A812WZD3"/>
<dbReference type="InterPro" id="IPR029061">
    <property type="entry name" value="THDP-binding"/>
</dbReference>
<protein>
    <submittedName>
        <fullName evidence="1">PNO protein</fullName>
    </submittedName>
</protein>
<dbReference type="PANTHER" id="PTHR32154">
    <property type="entry name" value="PYRUVATE-FLAVODOXIN OXIDOREDUCTASE-RELATED"/>
    <property type="match status" value="1"/>
</dbReference>
<keyword evidence="2" id="KW-1185">Reference proteome</keyword>